<dbReference type="EMBL" id="FRDL01000002">
    <property type="protein sequence ID" value="SHN56330.1"/>
    <property type="molecule type" value="Genomic_DNA"/>
</dbReference>
<evidence type="ECO:0000313" key="7">
    <source>
        <dbReference type="Proteomes" id="UP000184066"/>
    </source>
</evidence>
<name>A0A1M7SCW9_9RHOB</name>
<evidence type="ECO:0000256" key="4">
    <source>
        <dbReference type="SAM" id="SignalP"/>
    </source>
</evidence>
<dbReference type="Proteomes" id="UP000184066">
    <property type="component" value="Unassembled WGS sequence"/>
</dbReference>
<dbReference type="STRING" id="1189325.SAMN04488119_103271"/>
<dbReference type="InterPro" id="IPR030678">
    <property type="entry name" value="Peptide/Ni-bd"/>
</dbReference>
<protein>
    <submittedName>
        <fullName evidence="6">Microcin C transport system substrate-binding protein</fullName>
    </submittedName>
</protein>
<evidence type="ECO:0000313" key="6">
    <source>
        <dbReference type="EMBL" id="SHN56330.1"/>
    </source>
</evidence>
<proteinExistence type="inferred from homology"/>
<comment type="subcellular location">
    <subcellularLocation>
        <location evidence="1">Periplasm</location>
    </subcellularLocation>
</comment>
<dbReference type="PANTHER" id="PTHR30290">
    <property type="entry name" value="PERIPLASMIC BINDING COMPONENT OF ABC TRANSPORTER"/>
    <property type="match status" value="1"/>
</dbReference>
<dbReference type="PIRSF" id="PIRSF002741">
    <property type="entry name" value="MppA"/>
    <property type="match status" value="1"/>
</dbReference>
<evidence type="ECO:0000259" key="5">
    <source>
        <dbReference type="Pfam" id="PF00496"/>
    </source>
</evidence>
<dbReference type="Gene3D" id="3.10.105.10">
    <property type="entry name" value="Dipeptide-binding Protein, Domain 3"/>
    <property type="match status" value="1"/>
</dbReference>
<dbReference type="GO" id="GO:0042884">
    <property type="term" value="P:microcin transport"/>
    <property type="evidence" value="ECO:0007669"/>
    <property type="project" value="TreeGrafter"/>
</dbReference>
<feature type="chain" id="PRO_5009929136" evidence="4">
    <location>
        <begin position="32"/>
        <end position="630"/>
    </location>
</feature>
<organism evidence="6 7">
    <name type="scientific">Oceanicella actignis</name>
    <dbReference type="NCBI Taxonomy" id="1189325"/>
    <lineage>
        <taxon>Bacteria</taxon>
        <taxon>Pseudomonadati</taxon>
        <taxon>Pseudomonadota</taxon>
        <taxon>Alphaproteobacteria</taxon>
        <taxon>Rhodobacterales</taxon>
        <taxon>Paracoccaceae</taxon>
        <taxon>Oceanicella</taxon>
    </lineage>
</organism>
<comment type="similarity">
    <text evidence="2">Belongs to the bacterial solute-binding protein 5 family.</text>
</comment>
<dbReference type="InterPro" id="IPR039424">
    <property type="entry name" value="SBP_5"/>
</dbReference>
<sequence length="630" mass="69642">MTGRFIRAIARAGLGALALAAAVAAPAAAQAPFVPAPQADGLIHAHGISAFGDLKYPPDFAHFDYADPDAPKGGIWSGRGTGGSNTFDSLNPFILKGEPAQGVGLTLDSLLTSSADEPDSAYGLVAREIVYPPDRSWVRFVLRPEARFADGSPLTAEDVAFSFEILRDKGSPSIRLRLRDVASVTVEAPDAVRYDFAPGALTRDLPALVGSLPIFSKAWWQGRDFAQSSLEPILGSGPYEVEEVKPGRSITYRRRDDYWARDLPAMRGAYNFDRIRFEYFKDYTAAFEAFKAGAFLFHEEFFSKIWATGYDFPAVEKGWVKREILPDRTPSGTQGFWFNLRRAKFQDPRVREAIALGFDFEWSNRTLFHGLYRRTDSFFENSPLEAEGPPSEAELALLRPLAAHLPPAALEGPPYSPPVSNGSGSDRRLLRRAMKLLDAAGWKVRDGLRRNAAGEVLSIEFLDDSPTFQRIIGPFIENLRKMGIDARLRIVDAAQYQARVKNFDFDIVPGRFVMSLTPGPELRNMFGSAGADQPGAPNLTGLANPAVDALIEKVVSARSREELTTAVHALDRALRSLHIWVPNWHKSGHTVAYWDVFGRPPVKPPFARGVIGLWWWDEEKAARLRAEGAL</sequence>
<evidence type="ECO:0000256" key="1">
    <source>
        <dbReference type="ARBA" id="ARBA00004418"/>
    </source>
</evidence>
<dbReference type="OrthoDB" id="9803988at2"/>
<dbReference type="GO" id="GO:1904680">
    <property type="term" value="F:peptide transmembrane transporter activity"/>
    <property type="evidence" value="ECO:0007669"/>
    <property type="project" value="TreeGrafter"/>
</dbReference>
<dbReference type="CDD" id="cd08497">
    <property type="entry name" value="MbnE-like"/>
    <property type="match status" value="1"/>
</dbReference>
<dbReference type="Gene3D" id="3.40.190.10">
    <property type="entry name" value="Periplasmic binding protein-like II"/>
    <property type="match status" value="1"/>
</dbReference>
<dbReference type="RefSeq" id="WP_072746306.1">
    <property type="nucleotide sequence ID" value="NZ_FOHL01000003.1"/>
</dbReference>
<dbReference type="SUPFAM" id="SSF53850">
    <property type="entry name" value="Periplasmic binding protein-like II"/>
    <property type="match status" value="1"/>
</dbReference>
<reference evidence="6 7" key="1">
    <citation type="submission" date="2016-12" db="EMBL/GenBank/DDBJ databases">
        <authorList>
            <person name="Song W.-J."/>
            <person name="Kurnit D.M."/>
        </authorList>
    </citation>
    <scope>NUCLEOTIDE SEQUENCE [LARGE SCALE GENOMIC DNA]</scope>
    <source>
        <strain evidence="6 7">CGMCC 1.10808</strain>
    </source>
</reference>
<feature type="signal peptide" evidence="4">
    <location>
        <begin position="1"/>
        <end position="31"/>
    </location>
</feature>
<dbReference type="Pfam" id="PF00496">
    <property type="entry name" value="SBP_bac_5"/>
    <property type="match status" value="1"/>
</dbReference>
<dbReference type="GO" id="GO:0043190">
    <property type="term" value="C:ATP-binding cassette (ABC) transporter complex"/>
    <property type="evidence" value="ECO:0007669"/>
    <property type="project" value="InterPro"/>
</dbReference>
<dbReference type="GO" id="GO:0015833">
    <property type="term" value="P:peptide transport"/>
    <property type="evidence" value="ECO:0007669"/>
    <property type="project" value="TreeGrafter"/>
</dbReference>
<dbReference type="PANTHER" id="PTHR30290:SF64">
    <property type="entry name" value="ABC TRANSPORTER PERIPLASMIC BINDING PROTEIN"/>
    <property type="match status" value="1"/>
</dbReference>
<accession>A0A1M7SCW9</accession>
<evidence type="ECO:0000256" key="2">
    <source>
        <dbReference type="ARBA" id="ARBA00005695"/>
    </source>
</evidence>
<dbReference type="GO" id="GO:0030288">
    <property type="term" value="C:outer membrane-bounded periplasmic space"/>
    <property type="evidence" value="ECO:0007669"/>
    <property type="project" value="TreeGrafter"/>
</dbReference>
<evidence type="ECO:0000256" key="3">
    <source>
        <dbReference type="ARBA" id="ARBA00022729"/>
    </source>
</evidence>
<feature type="domain" description="Solute-binding protein family 5" evidence="5">
    <location>
        <begin position="132"/>
        <end position="530"/>
    </location>
</feature>
<gene>
    <name evidence="6" type="ORF">SAMN05216200_102237</name>
</gene>
<keyword evidence="3 4" id="KW-0732">Signal</keyword>
<dbReference type="InterPro" id="IPR000914">
    <property type="entry name" value="SBP_5_dom"/>
</dbReference>
<keyword evidence="7" id="KW-1185">Reference proteome</keyword>
<dbReference type="AlphaFoldDB" id="A0A1M7SCW9"/>